<name>A0ABV3Y5Y7_9ACTN</name>
<accession>A0ABV3Y5Y7</accession>
<protein>
    <submittedName>
        <fullName evidence="2">Uncharacterized protein</fullName>
    </submittedName>
</protein>
<sequence>MDGMRKMMGNMMSSAMPPMMDKMFSAVAPEQRVEFVNTMMPRCLEIVLDSLDQPGRERLARDMIDSFSRLAERYVSVDDTPATPGPEVATPGETSTGGD</sequence>
<gene>
    <name evidence="2" type="ORF">AB6A68_14260</name>
</gene>
<reference evidence="2 3" key="1">
    <citation type="submission" date="2024-07" db="EMBL/GenBank/DDBJ databases">
        <title>Draft Genome Sequence of Ferrimicrobium acidiphilum Strain YE2023, Isolated from a Pulp of Bioleach Reactor.</title>
        <authorList>
            <person name="Elkina Y.A."/>
            <person name="Bulaeva A.G."/>
            <person name="Beletsky A.V."/>
            <person name="Mardanov A.V."/>
        </authorList>
    </citation>
    <scope>NUCLEOTIDE SEQUENCE [LARGE SCALE GENOMIC DNA]</scope>
    <source>
        <strain evidence="2 3">YE2023</strain>
    </source>
</reference>
<dbReference type="EMBL" id="JBFSHR010000150">
    <property type="protein sequence ID" value="MEX6430977.1"/>
    <property type="molecule type" value="Genomic_DNA"/>
</dbReference>
<evidence type="ECO:0000256" key="1">
    <source>
        <dbReference type="SAM" id="MobiDB-lite"/>
    </source>
</evidence>
<proteinExistence type="predicted"/>
<feature type="non-terminal residue" evidence="2">
    <location>
        <position position="99"/>
    </location>
</feature>
<organism evidence="2 3">
    <name type="scientific">Ferrimicrobium acidiphilum</name>
    <dbReference type="NCBI Taxonomy" id="121039"/>
    <lineage>
        <taxon>Bacteria</taxon>
        <taxon>Bacillati</taxon>
        <taxon>Actinomycetota</taxon>
        <taxon>Acidimicrobiia</taxon>
        <taxon>Acidimicrobiales</taxon>
        <taxon>Acidimicrobiaceae</taxon>
        <taxon>Ferrimicrobium</taxon>
    </lineage>
</organism>
<evidence type="ECO:0000313" key="3">
    <source>
        <dbReference type="Proteomes" id="UP001560267"/>
    </source>
</evidence>
<dbReference type="RefSeq" id="WP_369085056.1">
    <property type="nucleotide sequence ID" value="NZ_JBFSHR010000150.1"/>
</dbReference>
<dbReference type="Proteomes" id="UP001560267">
    <property type="component" value="Unassembled WGS sequence"/>
</dbReference>
<feature type="region of interest" description="Disordered" evidence="1">
    <location>
        <begin position="77"/>
        <end position="99"/>
    </location>
</feature>
<keyword evidence="3" id="KW-1185">Reference proteome</keyword>
<evidence type="ECO:0000313" key="2">
    <source>
        <dbReference type="EMBL" id="MEX6430977.1"/>
    </source>
</evidence>
<comment type="caution">
    <text evidence="2">The sequence shown here is derived from an EMBL/GenBank/DDBJ whole genome shotgun (WGS) entry which is preliminary data.</text>
</comment>